<dbReference type="EMBL" id="MK955929">
    <property type="protein sequence ID" value="QFU14557.1"/>
    <property type="molecule type" value="Genomic_DNA"/>
</dbReference>
<comment type="subcellular location">
    <subcellularLocation>
        <location evidence="2">Host nucleus</location>
    </subcellularLocation>
    <subcellularLocation>
        <location evidence="3">Virion tegument</location>
    </subcellularLocation>
</comment>
<dbReference type="Proteomes" id="UP001162227">
    <property type="component" value="Segment"/>
</dbReference>
<dbReference type="GO" id="GO:0019033">
    <property type="term" value="C:viral tegument"/>
    <property type="evidence" value="ECO:0007669"/>
    <property type="project" value="UniProtKB-SubCell"/>
</dbReference>
<protein>
    <recommendedName>
        <fullName evidence="12">Alpha trans-inducing protein</fullName>
    </recommendedName>
    <alternativeName>
        <fullName evidence="13">Alpha-TIF</fullName>
    </alternativeName>
</protein>
<dbReference type="GO" id="GO:0003677">
    <property type="term" value="F:DNA binding"/>
    <property type="evidence" value="ECO:0007669"/>
    <property type="project" value="UniProtKB-KW"/>
</dbReference>
<evidence type="ECO:0000256" key="6">
    <source>
        <dbReference type="ARBA" id="ARBA00022562"/>
    </source>
</evidence>
<dbReference type="Gene3D" id="1.10.1290.10">
    <property type="entry name" value="Alpha trans-inducing (Alpha-TIF)"/>
    <property type="match status" value="1"/>
</dbReference>
<comment type="function">
    <text evidence="1">May play a role in the aggregation of tegument proteins around nucleocapsids during virus morphogenesis.</text>
</comment>
<dbReference type="GeneID" id="80541360"/>
<dbReference type="SMART" id="SM00814">
    <property type="entry name" value="Alpha_TIF"/>
    <property type="match status" value="1"/>
</dbReference>
<dbReference type="Pfam" id="PF02232">
    <property type="entry name" value="Alpha_TIF"/>
    <property type="match status" value="1"/>
</dbReference>
<reference evidence="15" key="1">
    <citation type="journal article" date="2019" name="Vet. Microbiol.">
        <title>Molecular and microscopic characterisation of a novel pathogenic herpesvirus from Indian ringneck parrots (Psittacula krameri).</title>
        <authorList>
            <person name="Sutherland M."/>
            <person name="Sarker S."/>
            <person name="Raidal S.R."/>
        </authorList>
    </citation>
    <scope>NUCLEOTIDE SEQUENCE</scope>
    <source>
        <strain evidence="15">PsHV 5</strain>
    </source>
</reference>
<feature type="compositionally biased region" description="Basic and acidic residues" evidence="14">
    <location>
        <begin position="453"/>
        <end position="464"/>
    </location>
</feature>
<name>A0A5P9JP32_9ALPH</name>
<keyword evidence="11" id="KW-0804">Transcription</keyword>
<evidence type="ECO:0000256" key="13">
    <source>
        <dbReference type="ARBA" id="ARBA00033186"/>
    </source>
</evidence>
<evidence type="ECO:0000256" key="11">
    <source>
        <dbReference type="ARBA" id="ARBA00023163"/>
    </source>
</evidence>
<evidence type="ECO:0000256" key="8">
    <source>
        <dbReference type="ARBA" id="ARBA00022844"/>
    </source>
</evidence>
<dbReference type="KEGG" id="vg:80541360"/>
<keyword evidence="9" id="KW-0805">Transcription regulation</keyword>
<evidence type="ECO:0000256" key="5">
    <source>
        <dbReference type="ARBA" id="ARBA00022553"/>
    </source>
</evidence>
<keyword evidence="7" id="KW-0920">Virion tegument</keyword>
<organism evidence="15 16">
    <name type="scientific">Psittacid alphaherpesvirus 5</name>
    <dbReference type="NCBI Taxonomy" id="2972693"/>
    <lineage>
        <taxon>Viruses</taxon>
        <taxon>Duplodnaviria</taxon>
        <taxon>Heunggongvirae</taxon>
        <taxon>Peploviricota</taxon>
        <taxon>Herviviricetes</taxon>
        <taxon>Herpesvirales</taxon>
        <taxon>Orthoherpesviridae</taxon>
        <taxon>Alphaherpesvirinae</taxon>
        <taxon>Iltovirus</taxon>
        <taxon>Iltovirus psittacidalpha5</taxon>
    </lineage>
</organism>
<reference evidence="15" key="2">
    <citation type="submission" date="2019-05" db="EMBL/GenBank/DDBJ databases">
        <authorList>
            <person name="Sutherland M."/>
            <person name="Sarker S."/>
            <person name="Raidal S.R."/>
        </authorList>
    </citation>
    <scope>NUCLEOTIDE SEQUENCE</scope>
    <source>
        <strain evidence="15">PsHV 5</strain>
    </source>
</reference>
<dbReference type="RefSeq" id="YP_010802587.1">
    <property type="nucleotide sequence ID" value="NC_077028.1"/>
</dbReference>
<evidence type="ECO:0000256" key="12">
    <source>
        <dbReference type="ARBA" id="ARBA00030037"/>
    </source>
</evidence>
<proteinExistence type="inferred from homology"/>
<evidence type="ECO:0000256" key="1">
    <source>
        <dbReference type="ARBA" id="ARBA00002794"/>
    </source>
</evidence>
<dbReference type="InterPro" id="IPR036538">
    <property type="entry name" value="Alpha_TIF_sf"/>
</dbReference>
<keyword evidence="10" id="KW-0238">DNA-binding</keyword>
<dbReference type="GO" id="GO:0006355">
    <property type="term" value="P:regulation of DNA-templated transcription"/>
    <property type="evidence" value="ECO:0007669"/>
    <property type="project" value="InterPro"/>
</dbReference>
<evidence type="ECO:0000313" key="16">
    <source>
        <dbReference type="Proteomes" id="UP001162227"/>
    </source>
</evidence>
<feature type="region of interest" description="Disordered" evidence="14">
    <location>
        <begin position="448"/>
        <end position="481"/>
    </location>
</feature>
<evidence type="ECO:0000256" key="10">
    <source>
        <dbReference type="ARBA" id="ARBA00023125"/>
    </source>
</evidence>
<dbReference type="InterPro" id="IPR003174">
    <property type="entry name" value="Alpha_TIF"/>
</dbReference>
<evidence type="ECO:0000256" key="9">
    <source>
        <dbReference type="ARBA" id="ARBA00023015"/>
    </source>
</evidence>
<dbReference type="GO" id="GO:0042025">
    <property type="term" value="C:host cell nucleus"/>
    <property type="evidence" value="ECO:0007669"/>
    <property type="project" value="UniProtKB-SubCell"/>
</dbReference>
<accession>A0A5P9JP32</accession>
<evidence type="ECO:0000256" key="2">
    <source>
        <dbReference type="ARBA" id="ARBA00004147"/>
    </source>
</evidence>
<keyword evidence="16" id="KW-1185">Reference proteome</keyword>
<evidence type="ECO:0000256" key="3">
    <source>
        <dbReference type="ARBA" id="ARBA00004535"/>
    </source>
</evidence>
<keyword evidence="6" id="KW-1048">Host nucleus</keyword>
<sequence length="518" mass="59772">MEPSQEIFEIEEWLEELQDSSLQRNDNAEPDLEIHTIGWGAAGDEVEPTLPLFETLDDTSLAVDIDEDDFTWLNAPVKQLRTQPNLNKPISKCTPTFLIGEAIADLQFFEWERVEKLLRETNMNLFGCMPQHEDQYARFQWFSQRPGEIKALLTRMRTSPPHIHLTANPSNMLFPNPSLLATNCKQYFEEVTRLFESVAAVREMEYMKLLAVYCKLMAQRMLNIASTPPRGLHVRSPSEAQIDEKFASMLKDKYYRGIEMIMIIFRVHMLLNLAREISRELWRQQRDVIELTNGMCYRWTDSTQVHSLFQPIIFSAGPLFVGDEPLNISTLQTINHVRFSLGLPLLRYTMLELSPKSLCPVFNRMLPTAFDYIQLTNRELLIAWRNAHPDTPELTDHNYARYPNEPNYGSSKKFLWSDDVTDLSTQNDGTIHKTREPTVCTDSSSLLTRRKKTAEERRKTRPRDLTPIPIVPKTDDAKPPTTPFVTLSIATPKIDETPRVSIMGPTLEDMKFLGSFNQ</sequence>
<comment type="similarity">
    <text evidence="4">Belongs to the herpesviridae tegument protein VP16 protein family.</text>
</comment>
<evidence type="ECO:0000256" key="14">
    <source>
        <dbReference type="SAM" id="MobiDB-lite"/>
    </source>
</evidence>
<keyword evidence="8" id="KW-0946">Virion</keyword>
<evidence type="ECO:0000256" key="4">
    <source>
        <dbReference type="ARBA" id="ARBA00010001"/>
    </source>
</evidence>
<keyword evidence="5" id="KW-0597">Phosphoprotein</keyword>
<evidence type="ECO:0000256" key="7">
    <source>
        <dbReference type="ARBA" id="ARBA00022580"/>
    </source>
</evidence>
<dbReference type="SUPFAM" id="SSF56548">
    <property type="entry name" value="Conserved core of transcriptional regulatory protein vp16"/>
    <property type="match status" value="1"/>
</dbReference>
<evidence type="ECO:0000313" key="15">
    <source>
        <dbReference type="EMBL" id="QFU14557.1"/>
    </source>
</evidence>